<accession>A0AAD8BW08</accession>
<evidence type="ECO:0000313" key="3">
    <source>
        <dbReference type="Proteomes" id="UP001233172"/>
    </source>
</evidence>
<dbReference type="SUPFAM" id="SSF55797">
    <property type="entry name" value="PR-1-like"/>
    <property type="match status" value="1"/>
</dbReference>
<dbReference type="Pfam" id="PF00188">
    <property type="entry name" value="CAP"/>
    <property type="match status" value="1"/>
</dbReference>
<organism evidence="2 3">
    <name type="scientific">Biomphalaria pfeifferi</name>
    <name type="common">Bloodfluke planorb</name>
    <name type="synonym">Freshwater snail</name>
    <dbReference type="NCBI Taxonomy" id="112525"/>
    <lineage>
        <taxon>Eukaryota</taxon>
        <taxon>Metazoa</taxon>
        <taxon>Spiralia</taxon>
        <taxon>Lophotrochozoa</taxon>
        <taxon>Mollusca</taxon>
        <taxon>Gastropoda</taxon>
        <taxon>Heterobranchia</taxon>
        <taxon>Euthyneura</taxon>
        <taxon>Panpulmonata</taxon>
        <taxon>Hygrophila</taxon>
        <taxon>Lymnaeoidea</taxon>
        <taxon>Planorbidae</taxon>
        <taxon>Biomphalaria</taxon>
    </lineage>
</organism>
<dbReference type="Gene3D" id="3.40.33.10">
    <property type="entry name" value="CAP"/>
    <property type="match status" value="1"/>
</dbReference>
<dbReference type="EMBL" id="JASAOG010000031">
    <property type="protein sequence ID" value="KAK0061223.1"/>
    <property type="molecule type" value="Genomic_DNA"/>
</dbReference>
<keyword evidence="3" id="KW-1185">Reference proteome</keyword>
<reference evidence="2" key="1">
    <citation type="journal article" date="2023" name="PLoS Negl. Trop. Dis.">
        <title>A genome sequence for Biomphalaria pfeifferi, the major vector snail for the human-infecting parasite Schistosoma mansoni.</title>
        <authorList>
            <person name="Bu L."/>
            <person name="Lu L."/>
            <person name="Laidemitt M.R."/>
            <person name="Zhang S.M."/>
            <person name="Mutuku M."/>
            <person name="Mkoji G."/>
            <person name="Steinauer M."/>
            <person name="Loker E.S."/>
        </authorList>
    </citation>
    <scope>NUCLEOTIDE SEQUENCE</scope>
    <source>
        <strain evidence="2">KasaAsao</strain>
    </source>
</reference>
<evidence type="ECO:0000259" key="1">
    <source>
        <dbReference type="Pfam" id="PF00188"/>
    </source>
</evidence>
<sequence length="76" mass="8734">MTTLRSPPTPYISWVKEIQYVDLPTWNCFTRQDKKTCGHYSQVVWKNTQKVGCAIIHCKTEIRTLSFVSTSPVATI</sequence>
<protein>
    <submittedName>
        <fullName evidence="2">Pathogenesis-related protein 1B</fullName>
    </submittedName>
</protein>
<name>A0AAD8BW08_BIOPF</name>
<reference evidence="2" key="2">
    <citation type="submission" date="2023-04" db="EMBL/GenBank/DDBJ databases">
        <authorList>
            <person name="Bu L."/>
            <person name="Lu L."/>
            <person name="Laidemitt M.R."/>
            <person name="Zhang S.M."/>
            <person name="Mutuku M."/>
            <person name="Mkoji G."/>
            <person name="Steinauer M."/>
            <person name="Loker E.S."/>
        </authorList>
    </citation>
    <scope>NUCLEOTIDE SEQUENCE</scope>
    <source>
        <strain evidence="2">KasaAsao</strain>
        <tissue evidence="2">Whole Snail</tissue>
    </source>
</reference>
<dbReference type="InterPro" id="IPR035940">
    <property type="entry name" value="CAP_sf"/>
</dbReference>
<dbReference type="Proteomes" id="UP001233172">
    <property type="component" value="Unassembled WGS sequence"/>
</dbReference>
<comment type="caution">
    <text evidence="2">The sequence shown here is derived from an EMBL/GenBank/DDBJ whole genome shotgun (WGS) entry which is preliminary data.</text>
</comment>
<feature type="domain" description="SCP" evidence="1">
    <location>
        <begin position="13"/>
        <end position="60"/>
    </location>
</feature>
<dbReference type="AlphaFoldDB" id="A0AAD8BW08"/>
<gene>
    <name evidence="2" type="ORF">Bpfe_009384</name>
</gene>
<dbReference type="InterPro" id="IPR018244">
    <property type="entry name" value="Allrgn_V5/Tpx1_CS"/>
</dbReference>
<dbReference type="GO" id="GO:0005576">
    <property type="term" value="C:extracellular region"/>
    <property type="evidence" value="ECO:0007669"/>
    <property type="project" value="InterPro"/>
</dbReference>
<dbReference type="PROSITE" id="PS01009">
    <property type="entry name" value="CRISP_1"/>
    <property type="match status" value="1"/>
</dbReference>
<proteinExistence type="predicted"/>
<evidence type="ECO:0000313" key="2">
    <source>
        <dbReference type="EMBL" id="KAK0061223.1"/>
    </source>
</evidence>
<dbReference type="InterPro" id="IPR014044">
    <property type="entry name" value="CAP_dom"/>
</dbReference>